<gene>
    <name evidence="1" type="ORF">PUN28_004859</name>
</gene>
<dbReference type="EMBL" id="JADYXP020000004">
    <property type="protein sequence ID" value="KAL0126047.1"/>
    <property type="molecule type" value="Genomic_DNA"/>
</dbReference>
<proteinExistence type="predicted"/>
<name>A0AAW2GFK1_9HYME</name>
<evidence type="ECO:0000313" key="2">
    <source>
        <dbReference type="Proteomes" id="UP001430953"/>
    </source>
</evidence>
<comment type="caution">
    <text evidence="1">The sequence shown here is derived from an EMBL/GenBank/DDBJ whole genome shotgun (WGS) entry which is preliminary data.</text>
</comment>
<accession>A0AAW2GFK1</accession>
<dbReference type="AlphaFoldDB" id="A0AAW2GFK1"/>
<sequence>MISCYPRCTLSRECNSSKTMHSRSDPHSSGCNSANRDAVGNVLNHSVTIDVIFTATETVRVKQYFEKSQEAKFALDMDSLSIDINE</sequence>
<protein>
    <submittedName>
        <fullName evidence="1">Uncharacterized protein</fullName>
    </submittedName>
</protein>
<keyword evidence="2" id="KW-1185">Reference proteome</keyword>
<dbReference type="Proteomes" id="UP001430953">
    <property type="component" value="Unassembled WGS sequence"/>
</dbReference>
<organism evidence="1 2">
    <name type="scientific">Cardiocondyla obscurior</name>
    <dbReference type="NCBI Taxonomy" id="286306"/>
    <lineage>
        <taxon>Eukaryota</taxon>
        <taxon>Metazoa</taxon>
        <taxon>Ecdysozoa</taxon>
        <taxon>Arthropoda</taxon>
        <taxon>Hexapoda</taxon>
        <taxon>Insecta</taxon>
        <taxon>Pterygota</taxon>
        <taxon>Neoptera</taxon>
        <taxon>Endopterygota</taxon>
        <taxon>Hymenoptera</taxon>
        <taxon>Apocrita</taxon>
        <taxon>Aculeata</taxon>
        <taxon>Formicoidea</taxon>
        <taxon>Formicidae</taxon>
        <taxon>Myrmicinae</taxon>
        <taxon>Cardiocondyla</taxon>
    </lineage>
</organism>
<evidence type="ECO:0000313" key="1">
    <source>
        <dbReference type="EMBL" id="KAL0126047.1"/>
    </source>
</evidence>
<reference evidence="1 2" key="1">
    <citation type="submission" date="2023-03" db="EMBL/GenBank/DDBJ databases">
        <title>High recombination rates correlate with genetic variation in Cardiocondyla obscurior ants.</title>
        <authorList>
            <person name="Errbii M."/>
        </authorList>
    </citation>
    <scope>NUCLEOTIDE SEQUENCE [LARGE SCALE GENOMIC DNA]</scope>
    <source>
        <strain evidence="1">Alpha-2009</strain>
        <tissue evidence="1">Whole body</tissue>
    </source>
</reference>